<organism evidence="2 3">
    <name type="scientific">Haloplanus salinus</name>
    <dbReference type="NCBI Taxonomy" id="1126245"/>
    <lineage>
        <taxon>Archaea</taxon>
        <taxon>Methanobacteriati</taxon>
        <taxon>Methanobacteriota</taxon>
        <taxon>Stenosarchaea group</taxon>
        <taxon>Halobacteria</taxon>
        <taxon>Halobacteriales</taxon>
        <taxon>Haloferacaceae</taxon>
        <taxon>Haloplanus</taxon>
    </lineage>
</organism>
<dbReference type="Pfam" id="PF00582">
    <property type="entry name" value="Usp"/>
    <property type="match status" value="1"/>
</dbReference>
<keyword evidence="3" id="KW-1185">Reference proteome</keyword>
<dbReference type="OrthoDB" id="105697at2157"/>
<dbReference type="SUPFAM" id="SSF52402">
    <property type="entry name" value="Adenine nucleotide alpha hydrolases-like"/>
    <property type="match status" value="1"/>
</dbReference>
<name>A0A368NBT6_9EURY</name>
<reference evidence="2 3" key="1">
    <citation type="submission" date="2018-07" db="EMBL/GenBank/DDBJ databases">
        <title>Genome sequences of Haloplanus salinus JCM 18368T.</title>
        <authorList>
            <person name="Kim Y.B."/>
            <person name="Roh S.W."/>
        </authorList>
    </citation>
    <scope>NUCLEOTIDE SEQUENCE [LARGE SCALE GENOMIC DNA]</scope>
    <source>
        <strain evidence="2 3">JCM 18368</strain>
    </source>
</reference>
<comment type="caution">
    <text evidence="2">The sequence shown here is derived from an EMBL/GenBank/DDBJ whole genome shotgun (WGS) entry which is preliminary data.</text>
</comment>
<dbReference type="EMBL" id="QPHM01000001">
    <property type="protein sequence ID" value="RCU47055.1"/>
    <property type="molecule type" value="Genomic_DNA"/>
</dbReference>
<dbReference type="InterPro" id="IPR014729">
    <property type="entry name" value="Rossmann-like_a/b/a_fold"/>
</dbReference>
<accession>A0A368NBT6</accession>
<protein>
    <submittedName>
        <fullName evidence="2">Universal stress protein</fullName>
    </submittedName>
</protein>
<evidence type="ECO:0000259" key="1">
    <source>
        <dbReference type="Pfam" id="PF00582"/>
    </source>
</evidence>
<dbReference type="AlphaFoldDB" id="A0A368NBT6"/>
<dbReference type="CDD" id="cd00293">
    <property type="entry name" value="USP-like"/>
    <property type="match status" value="1"/>
</dbReference>
<dbReference type="RefSeq" id="WP_114448604.1">
    <property type="nucleotide sequence ID" value="NZ_QPHM01000001.1"/>
</dbReference>
<evidence type="ECO:0000313" key="3">
    <source>
        <dbReference type="Proteomes" id="UP000252189"/>
    </source>
</evidence>
<dbReference type="Gene3D" id="3.40.50.620">
    <property type="entry name" value="HUPs"/>
    <property type="match status" value="1"/>
</dbReference>
<gene>
    <name evidence="2" type="ORF">DU504_06920</name>
</gene>
<feature type="domain" description="UspA" evidence="1">
    <location>
        <begin position="3"/>
        <end position="142"/>
    </location>
</feature>
<evidence type="ECO:0000313" key="2">
    <source>
        <dbReference type="EMBL" id="RCU47055.1"/>
    </source>
</evidence>
<proteinExistence type="predicted"/>
<dbReference type="Proteomes" id="UP000252189">
    <property type="component" value="Unassembled WGS sequence"/>
</dbReference>
<sequence length="142" mass="15323">MSRTHLVVVNDGHNLRSAMDYACETFPEDTITAIYVDTAAADVAPIHLEESGGSIEDWLRTHRSEADRAFEAARDAAADHDASIETEVAFGHFPDAIRQYCANNSVDTVVVGTADRDAFSSYVVADDVTRIANTAPVPVVVV</sequence>
<dbReference type="InterPro" id="IPR006016">
    <property type="entry name" value="UspA"/>
</dbReference>